<organism evidence="1 2">
    <name type="scientific">Gemmobacter aquaticus</name>
    <dbReference type="NCBI Taxonomy" id="490185"/>
    <lineage>
        <taxon>Bacteria</taxon>
        <taxon>Pseudomonadati</taxon>
        <taxon>Pseudomonadota</taxon>
        <taxon>Alphaproteobacteria</taxon>
        <taxon>Rhodobacterales</taxon>
        <taxon>Paracoccaceae</taxon>
        <taxon>Gemmobacter</taxon>
    </lineage>
</organism>
<gene>
    <name evidence="1" type="ORF">GCM10010991_24490</name>
</gene>
<dbReference type="EMBL" id="BMLP01000004">
    <property type="protein sequence ID" value="GGO34132.1"/>
    <property type="molecule type" value="Genomic_DNA"/>
</dbReference>
<comment type="caution">
    <text evidence="1">The sequence shown here is derived from an EMBL/GenBank/DDBJ whole genome shotgun (WGS) entry which is preliminary data.</text>
</comment>
<accession>A0A917YKY4</accession>
<sequence>MLRRNLAVLALTATLAACGSAESRWAPDDAVTRAKYVHNGPPAVTLFTVIGVNSKGGAHSGLMINGSQRLMFDPAGSWFLPRLAERNDVHFGMTDKMVNFYIDYHSRKTYYVVEQTKIVPPEVAELLIQRVLSYGAVPKAQCTKSVSSILVGVPGFESIRQTWFPNNLMRQFAELPGVTERTITDDDDDNNHGILLVQADDMKTPLP</sequence>
<evidence type="ECO:0008006" key="3">
    <source>
        <dbReference type="Google" id="ProtNLM"/>
    </source>
</evidence>
<protein>
    <recommendedName>
        <fullName evidence="3">Lipoprotein</fullName>
    </recommendedName>
</protein>
<evidence type="ECO:0000313" key="2">
    <source>
        <dbReference type="Proteomes" id="UP000598196"/>
    </source>
</evidence>
<dbReference type="RefSeq" id="WP_146287144.1">
    <property type="nucleotide sequence ID" value="NZ_BMLP01000004.1"/>
</dbReference>
<dbReference type="AlphaFoldDB" id="A0A917YKY4"/>
<keyword evidence="2" id="KW-1185">Reference proteome</keyword>
<dbReference type="Proteomes" id="UP000598196">
    <property type="component" value="Unassembled WGS sequence"/>
</dbReference>
<name>A0A917YKY4_9RHOB</name>
<dbReference type="OrthoDB" id="7666390at2"/>
<dbReference type="PROSITE" id="PS51257">
    <property type="entry name" value="PROKAR_LIPOPROTEIN"/>
    <property type="match status" value="1"/>
</dbReference>
<evidence type="ECO:0000313" key="1">
    <source>
        <dbReference type="EMBL" id="GGO34132.1"/>
    </source>
</evidence>
<reference evidence="1 2" key="1">
    <citation type="journal article" date="2014" name="Int. J. Syst. Evol. Microbiol.">
        <title>Complete genome sequence of Corynebacterium casei LMG S-19264T (=DSM 44701T), isolated from a smear-ripened cheese.</title>
        <authorList>
            <consortium name="US DOE Joint Genome Institute (JGI-PGF)"/>
            <person name="Walter F."/>
            <person name="Albersmeier A."/>
            <person name="Kalinowski J."/>
            <person name="Ruckert C."/>
        </authorList>
    </citation>
    <scope>NUCLEOTIDE SEQUENCE [LARGE SCALE GENOMIC DNA]</scope>
    <source>
        <strain evidence="1 2">CGMCC 1.7029</strain>
    </source>
</reference>
<proteinExistence type="predicted"/>